<dbReference type="AlphaFoldDB" id="A0A9X3EPW6"/>
<dbReference type="Pfam" id="PF03466">
    <property type="entry name" value="LysR_substrate"/>
    <property type="match status" value="1"/>
</dbReference>
<accession>A0A9X3EPW6</accession>
<dbReference type="Gene3D" id="1.10.10.10">
    <property type="entry name" value="Winged helix-like DNA-binding domain superfamily/Winged helix DNA-binding domain"/>
    <property type="match status" value="1"/>
</dbReference>
<evidence type="ECO:0000256" key="4">
    <source>
        <dbReference type="ARBA" id="ARBA00023163"/>
    </source>
</evidence>
<keyword evidence="2" id="KW-0805">Transcription regulation</keyword>
<comment type="caution">
    <text evidence="6">The sequence shown here is derived from an EMBL/GenBank/DDBJ whole genome shotgun (WGS) entry which is preliminary data.</text>
</comment>
<dbReference type="PRINTS" id="PR00039">
    <property type="entry name" value="HTHLYSR"/>
</dbReference>
<proteinExistence type="inferred from homology"/>
<dbReference type="GO" id="GO:0032993">
    <property type="term" value="C:protein-DNA complex"/>
    <property type="evidence" value="ECO:0007669"/>
    <property type="project" value="TreeGrafter"/>
</dbReference>
<dbReference type="Pfam" id="PF00126">
    <property type="entry name" value="HTH_1"/>
    <property type="match status" value="1"/>
</dbReference>
<dbReference type="InterPro" id="IPR005119">
    <property type="entry name" value="LysR_subst-bd"/>
</dbReference>
<evidence type="ECO:0000313" key="7">
    <source>
        <dbReference type="Proteomes" id="UP001150924"/>
    </source>
</evidence>
<dbReference type="InterPro" id="IPR036388">
    <property type="entry name" value="WH-like_DNA-bd_sf"/>
</dbReference>
<dbReference type="GO" id="GO:0003700">
    <property type="term" value="F:DNA-binding transcription factor activity"/>
    <property type="evidence" value="ECO:0007669"/>
    <property type="project" value="InterPro"/>
</dbReference>
<dbReference type="FunFam" id="1.10.10.10:FF:000001">
    <property type="entry name" value="LysR family transcriptional regulator"/>
    <property type="match status" value="1"/>
</dbReference>
<dbReference type="PANTHER" id="PTHR30346:SF0">
    <property type="entry name" value="HCA OPERON TRANSCRIPTIONAL ACTIVATOR HCAR"/>
    <property type="match status" value="1"/>
</dbReference>
<gene>
    <name evidence="6" type="ORF">OV079_03140</name>
</gene>
<comment type="similarity">
    <text evidence="1">Belongs to the LysR transcriptional regulatory family.</text>
</comment>
<sequence length="319" mass="35147">MELRHLRYFVTIAEEQSFRRAAERLHVSQSPLSRQMNDLEEEMGVELFEPDGRGIKLTAAGKVFAERARSILGSVDAAVEEAKEVAGGRLGTVVLGFEPGATFTGALASLVAAFRRRAPRIGLQLIAMSSAEQWVALRDGTIAFAYGNYAATDDALTCMEMTRDRLGMVLAHDHRLARRTKIRLHDLAGERVILEPRRLYPHLHADIIAAARAQDVSLAVISEVPDLEVLLALVAIGDAVSFLPRRTAALVTPMSSVVWRPVVDLDIKLSDVVTWRVKDADTPVVRALIDSAREVRPLLQHDAGLVASAPSGRRRRRQR</sequence>
<dbReference type="SUPFAM" id="SSF46785">
    <property type="entry name" value="Winged helix' DNA-binding domain"/>
    <property type="match status" value="1"/>
</dbReference>
<dbReference type="PROSITE" id="PS50931">
    <property type="entry name" value="HTH_LYSR"/>
    <property type="match status" value="1"/>
</dbReference>
<evidence type="ECO:0000256" key="2">
    <source>
        <dbReference type="ARBA" id="ARBA00023015"/>
    </source>
</evidence>
<keyword evidence="3" id="KW-0238">DNA-binding</keyword>
<dbReference type="Proteomes" id="UP001150924">
    <property type="component" value="Unassembled WGS sequence"/>
</dbReference>
<evidence type="ECO:0000313" key="6">
    <source>
        <dbReference type="EMBL" id="MCY1004581.1"/>
    </source>
</evidence>
<dbReference type="SUPFAM" id="SSF53850">
    <property type="entry name" value="Periplasmic binding protein-like II"/>
    <property type="match status" value="1"/>
</dbReference>
<evidence type="ECO:0000256" key="1">
    <source>
        <dbReference type="ARBA" id="ARBA00009437"/>
    </source>
</evidence>
<dbReference type="PANTHER" id="PTHR30346">
    <property type="entry name" value="TRANSCRIPTIONAL DUAL REGULATOR HCAR-RELATED"/>
    <property type="match status" value="1"/>
</dbReference>
<dbReference type="EMBL" id="JAPNKE010000002">
    <property type="protein sequence ID" value="MCY1004581.1"/>
    <property type="molecule type" value="Genomic_DNA"/>
</dbReference>
<organism evidence="6 7">
    <name type="scientific">Nannocystis pusilla</name>
    <dbReference type="NCBI Taxonomy" id="889268"/>
    <lineage>
        <taxon>Bacteria</taxon>
        <taxon>Pseudomonadati</taxon>
        <taxon>Myxococcota</taxon>
        <taxon>Polyangia</taxon>
        <taxon>Nannocystales</taxon>
        <taxon>Nannocystaceae</taxon>
        <taxon>Nannocystis</taxon>
    </lineage>
</organism>
<protein>
    <submittedName>
        <fullName evidence="6">LysR family transcriptional regulator</fullName>
    </submittedName>
</protein>
<dbReference type="CDD" id="cd08414">
    <property type="entry name" value="PBP2_LTTR_aromatics_like"/>
    <property type="match status" value="1"/>
</dbReference>
<evidence type="ECO:0000259" key="5">
    <source>
        <dbReference type="PROSITE" id="PS50931"/>
    </source>
</evidence>
<dbReference type="GO" id="GO:0003677">
    <property type="term" value="F:DNA binding"/>
    <property type="evidence" value="ECO:0007669"/>
    <property type="project" value="UniProtKB-KW"/>
</dbReference>
<name>A0A9X3EPW6_9BACT</name>
<keyword evidence="7" id="KW-1185">Reference proteome</keyword>
<dbReference type="InterPro" id="IPR000847">
    <property type="entry name" value="LysR_HTH_N"/>
</dbReference>
<dbReference type="Gene3D" id="3.40.190.10">
    <property type="entry name" value="Periplasmic binding protein-like II"/>
    <property type="match status" value="2"/>
</dbReference>
<evidence type="ECO:0000256" key="3">
    <source>
        <dbReference type="ARBA" id="ARBA00023125"/>
    </source>
</evidence>
<reference evidence="6" key="1">
    <citation type="submission" date="2022-11" db="EMBL/GenBank/DDBJ databases">
        <title>Minimal conservation of predation-associated metabolite biosynthetic gene clusters underscores biosynthetic potential of Myxococcota including descriptions for ten novel species: Archangium lansinium sp. nov., Myxococcus landrumus sp. nov., Nannocystis bai.</title>
        <authorList>
            <person name="Ahearne A."/>
            <person name="Stevens C."/>
            <person name="Phillips K."/>
        </authorList>
    </citation>
    <scope>NUCLEOTIDE SEQUENCE</scope>
    <source>
        <strain evidence="6">Na p29</strain>
    </source>
</reference>
<dbReference type="InterPro" id="IPR036390">
    <property type="entry name" value="WH_DNA-bd_sf"/>
</dbReference>
<feature type="domain" description="HTH lysR-type" evidence="5">
    <location>
        <begin position="1"/>
        <end position="58"/>
    </location>
</feature>
<keyword evidence="4" id="KW-0804">Transcription</keyword>